<evidence type="ECO:0000256" key="10">
    <source>
        <dbReference type="ARBA" id="ARBA00022777"/>
    </source>
</evidence>
<dbReference type="Proteomes" id="UP000015527">
    <property type="component" value="Unassembled WGS sequence"/>
</dbReference>
<evidence type="ECO:0000256" key="2">
    <source>
        <dbReference type="ARBA" id="ARBA00007316"/>
    </source>
</evidence>
<keyword evidence="8 16" id="KW-0812">Transmembrane</keyword>
<keyword evidence="12 16" id="KW-1133">Transmembrane helix</keyword>
<dbReference type="EC" id="2.7.10.2" evidence="4"/>
<keyword evidence="13 16" id="KW-0472">Membrane</keyword>
<comment type="similarity">
    <text evidence="3">Belongs to the etk/wzc family.</text>
</comment>
<keyword evidence="11" id="KW-0067">ATP-binding</keyword>
<keyword evidence="14" id="KW-0829">Tyrosine-protein kinase</keyword>
<dbReference type="InterPro" id="IPR003856">
    <property type="entry name" value="LPS_length_determ_N"/>
</dbReference>
<dbReference type="InterPro" id="IPR050445">
    <property type="entry name" value="Bact_polysacc_biosynth/exp"/>
</dbReference>
<dbReference type="eggNOG" id="COG3206">
    <property type="taxonomic scope" value="Bacteria"/>
</dbReference>
<accession>T0I2V6</accession>
<proteinExistence type="inferred from homology"/>
<evidence type="ECO:0000256" key="5">
    <source>
        <dbReference type="ARBA" id="ARBA00022475"/>
    </source>
</evidence>
<keyword evidence="10" id="KW-0418">Kinase</keyword>
<dbReference type="PATRIC" id="fig|1096930.3.peg.765"/>
<feature type="domain" description="Polysaccharide chain length determinant N-terminal" evidence="17">
    <location>
        <begin position="32"/>
        <end position="123"/>
    </location>
</feature>
<evidence type="ECO:0000256" key="7">
    <source>
        <dbReference type="ARBA" id="ARBA00022679"/>
    </source>
</evidence>
<evidence type="ECO:0000313" key="19">
    <source>
        <dbReference type="EMBL" id="EQB18713.1"/>
    </source>
</evidence>
<feature type="domain" description="AAA" evidence="18">
    <location>
        <begin position="551"/>
        <end position="691"/>
    </location>
</feature>
<sequence length="747" mass="81625">MHRLNLPAIYEEAGAVPQVIGGSAEAYRYSEDQITLRYLFAMMRRRREAFFLTLAICVLVALLWTTALPRIYSSTADVVMITAPTQVVPLEEDGGVPAPVRSEDVETQIQLITSRQMAAQVLDATGLTADRAFVADVAAPRSAMDNLLASMAIGRGDRAQRVRVDPAALREKSISYLLKRLSVARIGESYNLRISYTDEDALRTAKVANAFARLYTTDDARELGRNNATAARVLKSRVDELRKSANDAFAAVQSYRIRTGLLSSAATSLSEQEISTYNQQIAQARAESARDGAALSRARRQLHSGGANGVGQGVTSSVVTSLRSERAQLVLKERDLSQRYFDNNPDLITVRQQIADIDRQIAAEVTRSIKALESTADTSAQRLSSLLASRSGTRSQLSSDNTALVTLADLEKQAEATQALYQSYLQRYNSVVAGTGSEQPTARLVSAANVPILPISPKLPINLALGFVVGVLLGAMIAVLSELSYHGFTTLDDIESRLGFRALGFIPSHRSVEPHSATPLDTVRDHSNGAFSEALRNVIVSIRQSGARSSKVIAITSALPGEGKSTIAACLARSLALANERVIVIDCDVIRAQLSDRFGLIDGGPGLYEALHSESRDIAHYPDEQSSLRILPITRPFPKGERLTEQGRLHRVIARLREEFDVVVLDCPPILPIAESREIVSRTDSVVLVVHWRKTMDRVVKAAIRQLPPRALKGLGIVLNKVDMKKQVRFGGSDISSFYKNYRGYYS</sequence>
<dbReference type="EMBL" id="ATHL01000034">
    <property type="protein sequence ID" value="EQB18713.1"/>
    <property type="molecule type" value="Genomic_DNA"/>
</dbReference>
<keyword evidence="6" id="KW-0997">Cell inner membrane</keyword>
<dbReference type="PANTHER" id="PTHR32309:SF13">
    <property type="entry name" value="FERRIC ENTEROBACTIN TRANSPORT PROTEIN FEPE"/>
    <property type="match status" value="1"/>
</dbReference>
<dbReference type="eggNOG" id="COG0489">
    <property type="taxonomic scope" value="Bacteria"/>
</dbReference>
<keyword evidence="20" id="KW-1185">Reference proteome</keyword>
<evidence type="ECO:0000256" key="4">
    <source>
        <dbReference type="ARBA" id="ARBA00011903"/>
    </source>
</evidence>
<keyword evidence="5" id="KW-1003">Cell membrane</keyword>
<comment type="subcellular location">
    <subcellularLocation>
        <location evidence="1">Cell inner membrane</location>
        <topology evidence="1">Multi-pass membrane protein</topology>
    </subcellularLocation>
</comment>
<evidence type="ECO:0000259" key="17">
    <source>
        <dbReference type="Pfam" id="PF02706"/>
    </source>
</evidence>
<organism evidence="19 20">
    <name type="scientific">Novosphingobium lindaniclasticum LE124</name>
    <dbReference type="NCBI Taxonomy" id="1096930"/>
    <lineage>
        <taxon>Bacteria</taxon>
        <taxon>Pseudomonadati</taxon>
        <taxon>Pseudomonadota</taxon>
        <taxon>Alphaproteobacteria</taxon>
        <taxon>Sphingomonadales</taxon>
        <taxon>Sphingomonadaceae</taxon>
        <taxon>Novosphingobium</taxon>
    </lineage>
</organism>
<evidence type="ECO:0000256" key="11">
    <source>
        <dbReference type="ARBA" id="ARBA00022840"/>
    </source>
</evidence>
<keyword evidence="9" id="KW-0547">Nucleotide-binding</keyword>
<evidence type="ECO:0000256" key="3">
    <source>
        <dbReference type="ARBA" id="ARBA00008883"/>
    </source>
</evidence>
<comment type="caution">
    <text evidence="19">The sequence shown here is derived from an EMBL/GenBank/DDBJ whole genome shotgun (WGS) entry which is preliminary data.</text>
</comment>
<dbReference type="AlphaFoldDB" id="T0I2V6"/>
<evidence type="ECO:0000256" key="14">
    <source>
        <dbReference type="ARBA" id="ARBA00023137"/>
    </source>
</evidence>
<evidence type="ECO:0000256" key="6">
    <source>
        <dbReference type="ARBA" id="ARBA00022519"/>
    </source>
</evidence>
<name>T0I2V6_9SPHN</name>
<dbReference type="InterPro" id="IPR025669">
    <property type="entry name" value="AAA_dom"/>
</dbReference>
<dbReference type="GO" id="GO:0005886">
    <property type="term" value="C:plasma membrane"/>
    <property type="evidence" value="ECO:0007669"/>
    <property type="project" value="UniProtKB-SubCell"/>
</dbReference>
<feature type="transmembrane region" description="Helical" evidence="16">
    <location>
        <begin position="49"/>
        <end position="72"/>
    </location>
</feature>
<dbReference type="SUPFAM" id="SSF52540">
    <property type="entry name" value="P-loop containing nucleoside triphosphate hydrolases"/>
    <property type="match status" value="1"/>
</dbReference>
<dbReference type="InterPro" id="IPR027417">
    <property type="entry name" value="P-loop_NTPase"/>
</dbReference>
<protein>
    <recommendedName>
        <fullName evidence="4">non-specific protein-tyrosine kinase</fullName>
        <ecNumber evidence="4">2.7.10.2</ecNumber>
    </recommendedName>
</protein>
<evidence type="ECO:0000256" key="8">
    <source>
        <dbReference type="ARBA" id="ARBA00022692"/>
    </source>
</evidence>
<comment type="similarity">
    <text evidence="2">Belongs to the CpsD/CapB family.</text>
</comment>
<gene>
    <name evidence="19" type="ORF">L284_03890</name>
</gene>
<dbReference type="InterPro" id="IPR005702">
    <property type="entry name" value="Wzc-like_C"/>
</dbReference>
<keyword evidence="7" id="KW-0808">Transferase</keyword>
<evidence type="ECO:0000256" key="15">
    <source>
        <dbReference type="ARBA" id="ARBA00051245"/>
    </source>
</evidence>
<evidence type="ECO:0000256" key="1">
    <source>
        <dbReference type="ARBA" id="ARBA00004429"/>
    </source>
</evidence>
<dbReference type="Pfam" id="PF02706">
    <property type="entry name" value="Wzz"/>
    <property type="match status" value="1"/>
</dbReference>
<evidence type="ECO:0000313" key="20">
    <source>
        <dbReference type="Proteomes" id="UP000015527"/>
    </source>
</evidence>
<dbReference type="Gene3D" id="3.40.50.300">
    <property type="entry name" value="P-loop containing nucleotide triphosphate hydrolases"/>
    <property type="match status" value="1"/>
</dbReference>
<dbReference type="GO" id="GO:0004713">
    <property type="term" value="F:protein tyrosine kinase activity"/>
    <property type="evidence" value="ECO:0007669"/>
    <property type="project" value="TreeGrafter"/>
</dbReference>
<evidence type="ECO:0000256" key="12">
    <source>
        <dbReference type="ARBA" id="ARBA00022989"/>
    </source>
</evidence>
<dbReference type="Pfam" id="PF13614">
    <property type="entry name" value="AAA_31"/>
    <property type="match status" value="1"/>
</dbReference>
<evidence type="ECO:0000256" key="16">
    <source>
        <dbReference type="SAM" id="Phobius"/>
    </source>
</evidence>
<dbReference type="CDD" id="cd05387">
    <property type="entry name" value="BY-kinase"/>
    <property type="match status" value="1"/>
</dbReference>
<evidence type="ECO:0000259" key="18">
    <source>
        <dbReference type="Pfam" id="PF13614"/>
    </source>
</evidence>
<evidence type="ECO:0000256" key="13">
    <source>
        <dbReference type="ARBA" id="ARBA00023136"/>
    </source>
</evidence>
<reference evidence="19 20" key="1">
    <citation type="journal article" date="2013" name="Genome Announc.">
        <title>Genome Sequence of Novosphingobium lindaniclasticum LE124T, Isolated from a Hexachlorocyclohexane Dumpsite.</title>
        <authorList>
            <person name="Saxena A."/>
            <person name="Nayyar N."/>
            <person name="Sangwan N."/>
            <person name="Kumari R."/>
            <person name="Khurana J.P."/>
            <person name="Lal R."/>
        </authorList>
    </citation>
    <scope>NUCLEOTIDE SEQUENCE [LARGE SCALE GENOMIC DNA]</scope>
    <source>
        <strain evidence="19 20">LE124</strain>
    </source>
</reference>
<dbReference type="PANTHER" id="PTHR32309">
    <property type="entry name" value="TYROSINE-PROTEIN KINASE"/>
    <property type="match status" value="1"/>
</dbReference>
<comment type="catalytic activity">
    <reaction evidence="15">
        <text>L-tyrosyl-[protein] + ATP = O-phospho-L-tyrosyl-[protein] + ADP + H(+)</text>
        <dbReference type="Rhea" id="RHEA:10596"/>
        <dbReference type="Rhea" id="RHEA-COMP:10136"/>
        <dbReference type="Rhea" id="RHEA-COMP:20101"/>
        <dbReference type="ChEBI" id="CHEBI:15378"/>
        <dbReference type="ChEBI" id="CHEBI:30616"/>
        <dbReference type="ChEBI" id="CHEBI:46858"/>
        <dbReference type="ChEBI" id="CHEBI:61978"/>
        <dbReference type="ChEBI" id="CHEBI:456216"/>
        <dbReference type="EC" id="2.7.10.2"/>
    </reaction>
</comment>
<evidence type="ECO:0000256" key="9">
    <source>
        <dbReference type="ARBA" id="ARBA00022741"/>
    </source>
</evidence>